<dbReference type="SUPFAM" id="SSF47413">
    <property type="entry name" value="lambda repressor-like DNA-binding domains"/>
    <property type="match status" value="1"/>
</dbReference>
<name>A0ABU1GDL3_9GAMM</name>
<dbReference type="EMBL" id="JARWAI010000006">
    <property type="protein sequence ID" value="MDR5875134.1"/>
    <property type="molecule type" value="Genomic_DNA"/>
</dbReference>
<evidence type="ECO:0000313" key="4">
    <source>
        <dbReference type="Proteomes" id="UP001269267"/>
    </source>
</evidence>
<proteinExistence type="predicted"/>
<sequence length="63" mass="6631">MQLRQARLNAGLTQNALAEAIGCSQSDISRIESGQRDITLERLKAIAAALGVPVAQLLADEVA</sequence>
<dbReference type="Proteomes" id="UP001269267">
    <property type="component" value="Unassembled WGS sequence"/>
</dbReference>
<reference evidence="3 4" key="1">
    <citation type="submission" date="2023-04" db="EMBL/GenBank/DDBJ databases">
        <title>A long-awaited taxogenomic arrangement of the family Halomonadaceae.</title>
        <authorList>
            <person name="De La Haba R."/>
            <person name="Chuvochina M."/>
            <person name="Wittouck S."/>
            <person name="Arahal D.R."/>
            <person name="Sanchez-Porro C."/>
            <person name="Hugenholtz P."/>
            <person name="Ventosa A."/>
        </authorList>
    </citation>
    <scope>NUCLEOTIDE SEQUENCE [LARGE SCALE GENOMIC DNA]</scope>
    <source>
        <strain evidence="3 4">DSM 18042</strain>
    </source>
</reference>
<keyword evidence="1" id="KW-0238">DNA-binding</keyword>
<accession>A0ABU1GDL3</accession>
<evidence type="ECO:0000259" key="2">
    <source>
        <dbReference type="PROSITE" id="PS50943"/>
    </source>
</evidence>
<dbReference type="CDD" id="cd00093">
    <property type="entry name" value="HTH_XRE"/>
    <property type="match status" value="1"/>
</dbReference>
<dbReference type="Pfam" id="PF01381">
    <property type="entry name" value="HTH_3"/>
    <property type="match status" value="1"/>
</dbReference>
<protein>
    <submittedName>
        <fullName evidence="3">Helix-turn-helix transcriptional regulator</fullName>
    </submittedName>
</protein>
<dbReference type="InterPro" id="IPR050807">
    <property type="entry name" value="TransReg_Diox_bact_type"/>
</dbReference>
<evidence type="ECO:0000313" key="3">
    <source>
        <dbReference type="EMBL" id="MDR5875134.1"/>
    </source>
</evidence>
<comment type="caution">
    <text evidence="3">The sequence shown here is derived from an EMBL/GenBank/DDBJ whole genome shotgun (WGS) entry which is preliminary data.</text>
</comment>
<dbReference type="PANTHER" id="PTHR46797">
    <property type="entry name" value="HTH-TYPE TRANSCRIPTIONAL REGULATOR"/>
    <property type="match status" value="1"/>
</dbReference>
<dbReference type="InterPro" id="IPR010982">
    <property type="entry name" value="Lambda_DNA-bd_dom_sf"/>
</dbReference>
<dbReference type="InterPro" id="IPR001387">
    <property type="entry name" value="Cro/C1-type_HTH"/>
</dbReference>
<dbReference type="SMART" id="SM00530">
    <property type="entry name" value="HTH_XRE"/>
    <property type="match status" value="1"/>
</dbReference>
<keyword evidence="4" id="KW-1185">Reference proteome</keyword>
<feature type="domain" description="HTH cro/C1-type" evidence="2">
    <location>
        <begin position="3"/>
        <end position="57"/>
    </location>
</feature>
<organism evidence="3 4">
    <name type="scientific">Vreelandella gomseomensis</name>
    <dbReference type="NCBI Taxonomy" id="370766"/>
    <lineage>
        <taxon>Bacteria</taxon>
        <taxon>Pseudomonadati</taxon>
        <taxon>Pseudomonadota</taxon>
        <taxon>Gammaproteobacteria</taxon>
        <taxon>Oceanospirillales</taxon>
        <taxon>Halomonadaceae</taxon>
        <taxon>Vreelandella</taxon>
    </lineage>
</organism>
<gene>
    <name evidence="3" type="ORF">QC815_09390</name>
</gene>
<dbReference type="PROSITE" id="PS50943">
    <property type="entry name" value="HTH_CROC1"/>
    <property type="match status" value="1"/>
</dbReference>
<dbReference type="RefSeq" id="WP_309768201.1">
    <property type="nucleotide sequence ID" value="NZ_JARWAI010000006.1"/>
</dbReference>
<dbReference type="PANTHER" id="PTHR46797:SF1">
    <property type="entry name" value="METHYLPHOSPHONATE SYNTHASE"/>
    <property type="match status" value="1"/>
</dbReference>
<dbReference type="Gene3D" id="1.10.260.40">
    <property type="entry name" value="lambda repressor-like DNA-binding domains"/>
    <property type="match status" value="1"/>
</dbReference>
<evidence type="ECO:0000256" key="1">
    <source>
        <dbReference type="ARBA" id="ARBA00023125"/>
    </source>
</evidence>